<evidence type="ECO:0000313" key="2">
    <source>
        <dbReference type="EMBL" id="MPM39349.1"/>
    </source>
</evidence>
<dbReference type="SUPFAM" id="SSF51161">
    <property type="entry name" value="Trimeric LpxA-like enzymes"/>
    <property type="match status" value="1"/>
</dbReference>
<feature type="domain" description="PglD N-terminal" evidence="1">
    <location>
        <begin position="7"/>
        <end position="88"/>
    </location>
</feature>
<gene>
    <name evidence="2" type="primary">perB_3</name>
    <name evidence="2" type="ORF">SDC9_85982</name>
</gene>
<dbReference type="EMBL" id="VSSQ01008609">
    <property type="protein sequence ID" value="MPM39349.1"/>
    <property type="molecule type" value="Genomic_DNA"/>
</dbReference>
<keyword evidence="2" id="KW-0808">Transferase</keyword>
<dbReference type="InterPro" id="IPR011004">
    <property type="entry name" value="Trimer_LpxA-like_sf"/>
</dbReference>
<dbReference type="EC" id="2.3.1.227" evidence="2"/>
<dbReference type="InterPro" id="IPR041561">
    <property type="entry name" value="PglD_N"/>
</dbReference>
<dbReference type="CDD" id="cd03360">
    <property type="entry name" value="LbH_AT_putative"/>
    <property type="match status" value="1"/>
</dbReference>
<reference evidence="2" key="1">
    <citation type="submission" date="2019-08" db="EMBL/GenBank/DDBJ databases">
        <authorList>
            <person name="Kucharzyk K."/>
            <person name="Murdoch R.W."/>
            <person name="Higgins S."/>
            <person name="Loffler F."/>
        </authorList>
    </citation>
    <scope>NUCLEOTIDE SEQUENCE</scope>
</reference>
<dbReference type="AlphaFoldDB" id="A0A644ZEZ4"/>
<proteinExistence type="predicted"/>
<dbReference type="Pfam" id="PF17836">
    <property type="entry name" value="PglD_N"/>
    <property type="match status" value="1"/>
</dbReference>
<dbReference type="Gene3D" id="3.40.50.20">
    <property type="match status" value="1"/>
</dbReference>
<dbReference type="PANTHER" id="PTHR43300">
    <property type="entry name" value="ACETYLTRANSFERASE"/>
    <property type="match status" value="1"/>
</dbReference>
<sequence>MFENGEKICIYGIGGFGREVLCCLLDIIAPTSVKIEEAVCFMVSDNYYKEDKVMGVNVIPQSKFEPEKFKVVVAVGDPVLRQGVINTLPHETRYAKIIHPGAVISQWVEIGEGSIITAGVILTCNIRIGKHAHLNLHSTIGHDCTIGDYFTAAPAANISGKCQIGDCVYFGTNSSVRERVKICNNVTIGMGGVVVKDIAEEGVYIGNPLKKLNK</sequence>
<dbReference type="PANTHER" id="PTHR43300:SF7">
    <property type="entry name" value="UDP-N-ACETYLBACILLOSAMINE N-ACETYLTRANSFERASE"/>
    <property type="match status" value="1"/>
</dbReference>
<protein>
    <submittedName>
        <fullName evidence="2">GDP-perosamine N-acetyltransferase</fullName>
        <ecNumber evidence="2">2.3.1.227</ecNumber>
    </submittedName>
</protein>
<name>A0A644ZEZ4_9ZZZZ</name>
<dbReference type="Gene3D" id="2.160.10.10">
    <property type="entry name" value="Hexapeptide repeat proteins"/>
    <property type="match status" value="1"/>
</dbReference>
<keyword evidence="2" id="KW-0012">Acyltransferase</keyword>
<evidence type="ECO:0000259" key="1">
    <source>
        <dbReference type="Pfam" id="PF17836"/>
    </source>
</evidence>
<dbReference type="InterPro" id="IPR050179">
    <property type="entry name" value="Trans_hexapeptide_repeat"/>
</dbReference>
<dbReference type="NCBIfam" id="TIGR03570">
    <property type="entry name" value="NeuD_NnaD"/>
    <property type="match status" value="1"/>
</dbReference>
<dbReference type="InterPro" id="IPR020019">
    <property type="entry name" value="AcTrfase_PglD-like"/>
</dbReference>
<organism evidence="2">
    <name type="scientific">bioreactor metagenome</name>
    <dbReference type="NCBI Taxonomy" id="1076179"/>
    <lineage>
        <taxon>unclassified sequences</taxon>
        <taxon>metagenomes</taxon>
        <taxon>ecological metagenomes</taxon>
    </lineage>
</organism>
<comment type="caution">
    <text evidence="2">The sequence shown here is derived from an EMBL/GenBank/DDBJ whole genome shotgun (WGS) entry which is preliminary data.</text>
</comment>
<accession>A0A644ZEZ4</accession>
<dbReference type="GO" id="GO:0016746">
    <property type="term" value="F:acyltransferase activity"/>
    <property type="evidence" value="ECO:0007669"/>
    <property type="project" value="UniProtKB-KW"/>
</dbReference>